<evidence type="ECO:0000313" key="3">
    <source>
        <dbReference type="Proteomes" id="UP001219537"/>
    </source>
</evidence>
<name>A0AAQ2XUM5_9VIBR</name>
<protein>
    <submittedName>
        <fullName evidence="2">DUF6434 domain-containing protein</fullName>
    </submittedName>
</protein>
<dbReference type="RefSeq" id="WP_005427785.1">
    <property type="nucleotide sequence ID" value="NZ_BBKG01000023.1"/>
</dbReference>
<dbReference type="AlphaFoldDB" id="A0AAQ2XUM5"/>
<feature type="domain" description="DUF6434" evidence="1">
    <location>
        <begin position="4"/>
        <end position="67"/>
    </location>
</feature>
<accession>A0AAQ2XUM5</accession>
<dbReference type="Proteomes" id="UP001219537">
    <property type="component" value="Chromosome 1"/>
</dbReference>
<proteinExistence type="predicted"/>
<evidence type="ECO:0000259" key="1">
    <source>
        <dbReference type="Pfam" id="PF20026"/>
    </source>
</evidence>
<gene>
    <name evidence="2" type="ORF">PUN50_09340</name>
</gene>
<organism evidence="2 3">
    <name type="scientific">Vibrio campbellii</name>
    <dbReference type="NCBI Taxonomy" id="680"/>
    <lineage>
        <taxon>Bacteria</taxon>
        <taxon>Pseudomonadati</taxon>
        <taxon>Pseudomonadota</taxon>
        <taxon>Gammaproteobacteria</taxon>
        <taxon>Vibrionales</taxon>
        <taxon>Vibrionaceae</taxon>
        <taxon>Vibrio</taxon>
    </lineage>
</organism>
<dbReference type="InterPro" id="IPR045492">
    <property type="entry name" value="DUF6434"/>
</dbReference>
<dbReference type="EMBL" id="CP117988">
    <property type="protein sequence ID" value="WDG06954.1"/>
    <property type="molecule type" value="Genomic_DNA"/>
</dbReference>
<sequence>MNKVDWHKDQIEDNMLVTSSYKSTQNVRRYFKAKCGDNFAFDRGFMQWMNQAEGITMGEAAQEWLRRQEAK</sequence>
<reference evidence="2" key="1">
    <citation type="submission" date="2023-02" db="EMBL/GenBank/DDBJ databases">
        <title>Isolation, identification, and genome analysis of Vibrio campbellii in the Penaeus vannamei larvae stage.</title>
        <authorList>
            <person name="Huang T."/>
            <person name="Zhang B."/>
        </authorList>
    </citation>
    <scope>NUCLEOTIDE SEQUENCE</scope>
    <source>
        <strain evidence="2">20220413_1</strain>
    </source>
</reference>
<dbReference type="Pfam" id="PF20026">
    <property type="entry name" value="DUF6434"/>
    <property type="match status" value="1"/>
</dbReference>
<evidence type="ECO:0000313" key="2">
    <source>
        <dbReference type="EMBL" id="WDG06954.1"/>
    </source>
</evidence>